<dbReference type="EMBL" id="JAUHHC010000002">
    <property type="protein sequence ID" value="MDN3920581.1"/>
    <property type="molecule type" value="Genomic_DNA"/>
</dbReference>
<evidence type="ECO:0000313" key="2">
    <source>
        <dbReference type="Proteomes" id="UP001228044"/>
    </source>
</evidence>
<dbReference type="SMART" id="SM01059">
    <property type="entry name" value="CAT"/>
    <property type="match status" value="1"/>
</dbReference>
<dbReference type="RefSeq" id="WP_290358873.1">
    <property type="nucleotide sequence ID" value="NZ_JAUHHC010000002.1"/>
</dbReference>
<proteinExistence type="predicted"/>
<evidence type="ECO:0000313" key="1">
    <source>
        <dbReference type="EMBL" id="MDN3920581.1"/>
    </source>
</evidence>
<dbReference type="PANTHER" id="PTHR38474:SF1">
    <property type="entry name" value="SLR0299 PROTEIN"/>
    <property type="match status" value="1"/>
</dbReference>
<reference evidence="1 2" key="1">
    <citation type="submission" date="2023-06" db="EMBL/GenBank/DDBJ databases">
        <title>Pelomonas sp. PFR6 16S ribosomal RNA gene Genome sequencing and assembly.</title>
        <authorList>
            <person name="Woo H."/>
        </authorList>
    </citation>
    <scope>NUCLEOTIDE SEQUENCE [LARGE SCALE GENOMIC DNA]</scope>
    <source>
        <strain evidence="1 2">PFR6</strain>
    </source>
</reference>
<comment type="caution">
    <text evidence="1">The sequence shown here is derived from an EMBL/GenBank/DDBJ whole genome shotgun (WGS) entry which is preliminary data.</text>
</comment>
<organism evidence="1 2">
    <name type="scientific">Roseateles violae</name>
    <dbReference type="NCBI Taxonomy" id="3058042"/>
    <lineage>
        <taxon>Bacteria</taxon>
        <taxon>Pseudomonadati</taxon>
        <taxon>Pseudomonadota</taxon>
        <taxon>Betaproteobacteria</taxon>
        <taxon>Burkholderiales</taxon>
        <taxon>Sphaerotilaceae</taxon>
        <taxon>Roseateles</taxon>
    </lineage>
</organism>
<dbReference type="SUPFAM" id="SSF52777">
    <property type="entry name" value="CoA-dependent acyltransferases"/>
    <property type="match status" value="1"/>
</dbReference>
<dbReference type="Pfam" id="PF00302">
    <property type="entry name" value="CAT"/>
    <property type="match status" value="1"/>
</dbReference>
<accession>A0ABT8DWK8</accession>
<dbReference type="InterPro" id="IPR001707">
    <property type="entry name" value="Cmp_AcTrfase"/>
</dbReference>
<dbReference type="Gene3D" id="3.30.559.10">
    <property type="entry name" value="Chloramphenicol acetyltransferase-like domain"/>
    <property type="match status" value="1"/>
</dbReference>
<name>A0ABT8DWK8_9BURK</name>
<keyword evidence="2" id="KW-1185">Reference proteome</keyword>
<sequence>MPIALDLARWPRRAAFDHFSRLAHPYFSVCARVDVTALAARLRRHPGATWFLAYHHAALVAANALPEFRYRLQDGQVLEHERIDGSTTLLRADESFAIVTLPYEPDFGRFVERALPALAAARVPAPGLGELSEQPALLHMTTIPWLDFTSFAHARDGGGRDSVPKLAFGKMVAGADGRRTMALAVEVHHALMDGLHVGRFYAELDKAISAG</sequence>
<dbReference type="PANTHER" id="PTHR38474">
    <property type="entry name" value="SLR0299 PROTEIN"/>
    <property type="match status" value="1"/>
</dbReference>
<protein>
    <submittedName>
        <fullName evidence="1">CatA-like O-acetyltransferase</fullName>
    </submittedName>
</protein>
<gene>
    <name evidence="1" type="ORF">QWJ38_09855</name>
</gene>
<dbReference type="InterPro" id="IPR023213">
    <property type="entry name" value="CAT-like_dom_sf"/>
</dbReference>
<dbReference type="Proteomes" id="UP001228044">
    <property type="component" value="Unassembled WGS sequence"/>
</dbReference>